<dbReference type="PANTHER" id="PTHR33375">
    <property type="entry name" value="CHROMOSOME-PARTITIONING PROTEIN PARB-RELATED"/>
    <property type="match status" value="1"/>
</dbReference>
<sequence length="601" mass="65784">MQLANIELGKLFVSKTNMRHADKAPDVSDILPTVKARGVIVPLIVRPGEDEGKPDMFGIIAGARRFHAASLAAQENGEADALPCAIMEPGDDAAALEASLIENIGRLDPDEVTQWDTFTRLVQKEGRTPEQIGQTFGLTDLYVRRILALGNLLPRIRNLYRDGEINVASVRHLTLATKAQQKEWLALFDSPDEYVPTGQQLKSWLFGGASISTRHAIFPLDGYKSKIVADLFGEDGIFADADQFWRAQNEAIAVRRDELLSDDWADVEIMEPGRYFHAWEYERTPKTKGGKVFISITHGGEVEIHEGYLSGKEAKKARAQEARSGQTEADKQAARDQRSETTSSLQTYIDLHRHAAARAVLTDHPGAALRLMVAHAITGSPLWTIKTEKSYCRNEATAESVETSTAEALFDARRRAALALLDFSHDEPTVTGGNGRSEGTAAIFARLLALGDGDVLAILAVVMGETMEAGSAVVEAVGSYLKVDMGALWTPDDALFDLVRDRQMANAMLREVAGKKVADGNIAEKVKTQKAIVRDCLTGSNDRRKVEGWVPRWLRFPAASYTARPFASLAKWKQVEPHIKGLPAPLPVEIGPVDPYAVAAE</sequence>
<evidence type="ECO:0000313" key="3">
    <source>
        <dbReference type="EMBL" id="ALR19269.1"/>
    </source>
</evidence>
<evidence type="ECO:0000256" key="1">
    <source>
        <dbReference type="SAM" id="MobiDB-lite"/>
    </source>
</evidence>
<dbReference type="KEGG" id="sbd:ATN00_02065"/>
<organism evidence="3 4">
    <name type="scientific">Sphingobium baderi</name>
    <dbReference type="NCBI Taxonomy" id="1332080"/>
    <lineage>
        <taxon>Bacteria</taxon>
        <taxon>Pseudomonadati</taxon>
        <taxon>Pseudomonadota</taxon>
        <taxon>Alphaproteobacteria</taxon>
        <taxon>Sphingomonadales</taxon>
        <taxon>Sphingomonadaceae</taxon>
        <taxon>Sphingobium</taxon>
    </lineage>
</organism>
<dbReference type="OrthoDB" id="9813122at2"/>
<dbReference type="STRING" id="1332080.ATN00_02065"/>
<dbReference type="Gene3D" id="1.10.10.2830">
    <property type="match status" value="1"/>
</dbReference>
<gene>
    <name evidence="3" type="ORF">ATN00_02065</name>
</gene>
<feature type="domain" description="ParB-like N-terminal" evidence="2">
    <location>
        <begin position="4"/>
        <end position="104"/>
    </location>
</feature>
<dbReference type="Gene3D" id="3.90.1530.30">
    <property type="match status" value="1"/>
</dbReference>
<dbReference type="SUPFAM" id="SSF110849">
    <property type="entry name" value="ParB/Sulfiredoxin"/>
    <property type="match status" value="1"/>
</dbReference>
<dbReference type="InterPro" id="IPR003115">
    <property type="entry name" value="ParB_N"/>
</dbReference>
<dbReference type="AlphaFoldDB" id="A0A0S3EV21"/>
<dbReference type="SMART" id="SM00470">
    <property type="entry name" value="ParB"/>
    <property type="match status" value="1"/>
</dbReference>
<name>A0A0S3EV21_9SPHN</name>
<reference evidence="3 4" key="1">
    <citation type="submission" date="2015-11" db="EMBL/GenBank/DDBJ databases">
        <title>A Two-component Flavoprotein Monooxygenase System MeaXY Responsible for para-Hydroxylation of 2-Methyl-6-ethylaniline and 2,6-Diethylaniline in Sphingobium baderi DE-13.</title>
        <authorList>
            <person name="Cheng M."/>
            <person name="Meng Q."/>
            <person name="Yang Y."/>
            <person name="Chu C."/>
            <person name="Yan X."/>
            <person name="He J."/>
            <person name="Li S."/>
        </authorList>
    </citation>
    <scope>NUCLEOTIDE SEQUENCE [LARGE SCALE GENOMIC DNA]</scope>
    <source>
        <strain evidence="3 4">DE-13</strain>
    </source>
</reference>
<protein>
    <submittedName>
        <fullName evidence="3">Chromosome partitioning protein ParB</fullName>
    </submittedName>
</protein>
<proteinExistence type="predicted"/>
<dbReference type="Proteomes" id="UP000056968">
    <property type="component" value="Chromosome"/>
</dbReference>
<dbReference type="InterPro" id="IPR036086">
    <property type="entry name" value="ParB/Sulfiredoxin_sf"/>
</dbReference>
<evidence type="ECO:0000313" key="4">
    <source>
        <dbReference type="Proteomes" id="UP000056968"/>
    </source>
</evidence>
<accession>A0A0S3EV21</accession>
<dbReference type="Pfam" id="PF02195">
    <property type="entry name" value="ParB_N"/>
    <property type="match status" value="1"/>
</dbReference>
<dbReference type="GO" id="GO:0007059">
    <property type="term" value="P:chromosome segregation"/>
    <property type="evidence" value="ECO:0007669"/>
    <property type="project" value="TreeGrafter"/>
</dbReference>
<dbReference type="EMBL" id="CP013264">
    <property type="protein sequence ID" value="ALR19269.1"/>
    <property type="molecule type" value="Genomic_DNA"/>
</dbReference>
<dbReference type="SUPFAM" id="SSF109709">
    <property type="entry name" value="KorB DNA-binding domain-like"/>
    <property type="match status" value="1"/>
</dbReference>
<dbReference type="PANTHER" id="PTHR33375:SF7">
    <property type="entry name" value="CHROMOSOME 2-PARTITIONING PROTEIN PARB-RELATED"/>
    <property type="match status" value="1"/>
</dbReference>
<keyword evidence="4" id="KW-1185">Reference proteome</keyword>
<dbReference type="RefSeq" id="WP_062061461.1">
    <property type="nucleotide sequence ID" value="NZ_CP013264.1"/>
</dbReference>
<dbReference type="InterPro" id="IPR050336">
    <property type="entry name" value="Chromosome_partition/occlusion"/>
</dbReference>
<feature type="compositionally biased region" description="Basic and acidic residues" evidence="1">
    <location>
        <begin position="328"/>
        <end position="339"/>
    </location>
</feature>
<dbReference type="GO" id="GO:0005694">
    <property type="term" value="C:chromosome"/>
    <property type="evidence" value="ECO:0007669"/>
    <property type="project" value="TreeGrafter"/>
</dbReference>
<evidence type="ECO:0000259" key="2">
    <source>
        <dbReference type="SMART" id="SM00470"/>
    </source>
</evidence>
<feature type="region of interest" description="Disordered" evidence="1">
    <location>
        <begin position="313"/>
        <end position="341"/>
    </location>
</feature>